<name>A0ABS5L0Y5_9ACTN</name>
<dbReference type="Gene3D" id="3.40.50.300">
    <property type="entry name" value="P-loop containing nucleotide triphosphate hydrolases"/>
    <property type="match status" value="1"/>
</dbReference>
<dbReference type="CDD" id="cd06170">
    <property type="entry name" value="LuxR_C_like"/>
    <property type="match status" value="1"/>
</dbReference>
<feature type="domain" description="HTH luxR-type" evidence="3">
    <location>
        <begin position="852"/>
        <end position="919"/>
    </location>
</feature>
<protein>
    <submittedName>
        <fullName evidence="4">AAA family ATPase</fullName>
    </submittedName>
</protein>
<dbReference type="InterPro" id="IPR016032">
    <property type="entry name" value="Sig_transdc_resp-reg_C-effctor"/>
</dbReference>
<dbReference type="Pfam" id="PF00196">
    <property type="entry name" value="GerE"/>
    <property type="match status" value="1"/>
</dbReference>
<evidence type="ECO:0000313" key="4">
    <source>
        <dbReference type="EMBL" id="MBS2551905.1"/>
    </source>
</evidence>
<dbReference type="EMBL" id="JAAFYZ010000161">
    <property type="protein sequence ID" value="MBS2551905.1"/>
    <property type="molecule type" value="Genomic_DNA"/>
</dbReference>
<dbReference type="SUPFAM" id="SSF46894">
    <property type="entry name" value="C-terminal effector domain of the bipartite response regulators"/>
    <property type="match status" value="1"/>
</dbReference>
<proteinExistence type="predicted"/>
<dbReference type="Proteomes" id="UP000730482">
    <property type="component" value="Unassembled WGS sequence"/>
</dbReference>
<comment type="caution">
    <text evidence="4">The sequence shown here is derived from an EMBL/GenBank/DDBJ whole genome shotgun (WGS) entry which is preliminary data.</text>
</comment>
<dbReference type="Gene3D" id="1.10.10.10">
    <property type="entry name" value="Winged helix-like DNA-binding domain superfamily/Winged helix DNA-binding domain"/>
    <property type="match status" value="1"/>
</dbReference>
<organism evidence="4 5">
    <name type="scientific">Catenulispora pinistramenti</name>
    <dbReference type="NCBI Taxonomy" id="2705254"/>
    <lineage>
        <taxon>Bacteria</taxon>
        <taxon>Bacillati</taxon>
        <taxon>Actinomycetota</taxon>
        <taxon>Actinomycetes</taxon>
        <taxon>Catenulisporales</taxon>
        <taxon>Catenulisporaceae</taxon>
        <taxon>Catenulispora</taxon>
    </lineage>
</organism>
<reference evidence="4 5" key="1">
    <citation type="submission" date="2020-02" db="EMBL/GenBank/DDBJ databases">
        <title>Acidophilic actinobacteria isolated from forest soil.</title>
        <authorList>
            <person name="Golinska P."/>
        </authorList>
    </citation>
    <scope>NUCLEOTIDE SEQUENCE [LARGE SCALE GENOMIC DNA]</scope>
    <source>
        <strain evidence="4 5">NL8</strain>
    </source>
</reference>
<keyword evidence="1" id="KW-0547">Nucleotide-binding</keyword>
<accession>A0ABS5L0Y5</accession>
<evidence type="ECO:0000259" key="3">
    <source>
        <dbReference type="PROSITE" id="PS50043"/>
    </source>
</evidence>
<dbReference type="RefSeq" id="WP_212016986.1">
    <property type="nucleotide sequence ID" value="NZ_JAAFYZ010000161.1"/>
</dbReference>
<evidence type="ECO:0000256" key="1">
    <source>
        <dbReference type="ARBA" id="ARBA00022741"/>
    </source>
</evidence>
<dbReference type="PROSITE" id="PS50043">
    <property type="entry name" value="HTH_LUXR_2"/>
    <property type="match status" value="1"/>
</dbReference>
<evidence type="ECO:0000256" key="2">
    <source>
        <dbReference type="ARBA" id="ARBA00022840"/>
    </source>
</evidence>
<dbReference type="InterPro" id="IPR027417">
    <property type="entry name" value="P-loop_NTPase"/>
</dbReference>
<keyword evidence="2" id="KW-0067">ATP-binding</keyword>
<dbReference type="SUPFAM" id="SSF52540">
    <property type="entry name" value="P-loop containing nucleoside triphosphate hydrolases"/>
    <property type="match status" value="1"/>
</dbReference>
<dbReference type="PRINTS" id="PR00038">
    <property type="entry name" value="HTHLUXR"/>
</dbReference>
<evidence type="ECO:0000313" key="5">
    <source>
        <dbReference type="Proteomes" id="UP000730482"/>
    </source>
</evidence>
<gene>
    <name evidence="4" type="ORF">KGQ19_34080</name>
</gene>
<dbReference type="Pfam" id="PF13191">
    <property type="entry name" value="AAA_16"/>
    <property type="match status" value="1"/>
</dbReference>
<dbReference type="SMART" id="SM00421">
    <property type="entry name" value="HTH_LUXR"/>
    <property type="match status" value="1"/>
</dbReference>
<dbReference type="PANTHER" id="PTHR16305">
    <property type="entry name" value="TESTICULAR SOLUBLE ADENYLYL CYCLASE"/>
    <property type="match status" value="1"/>
</dbReference>
<dbReference type="PANTHER" id="PTHR16305:SF35">
    <property type="entry name" value="TRANSCRIPTIONAL ACTIVATOR DOMAIN"/>
    <property type="match status" value="1"/>
</dbReference>
<dbReference type="InterPro" id="IPR041664">
    <property type="entry name" value="AAA_16"/>
</dbReference>
<keyword evidence="5" id="KW-1185">Reference proteome</keyword>
<dbReference type="InterPro" id="IPR000792">
    <property type="entry name" value="Tscrpt_reg_LuxR_C"/>
</dbReference>
<dbReference type="InterPro" id="IPR036388">
    <property type="entry name" value="WH-like_DNA-bd_sf"/>
</dbReference>
<sequence>MVIEADLPLIGRDEDLARLDAFLTDVPRGGGSLAVLGQAGVGKTALLTATARRAGQLGIRVMSIGGVQYRAQIGYGALRQLLESSPESRLAAGRIPALATVLGCAQGRTPGDEAVAESLLALVSKLSAGHPIVLILDDTQWLDRASAAVLGRVARLLPGCGVGVLCAARMGEESFFDCRGIPALDLGPLRQDAAEELLTRSFPGLAAPVRRQLIAAAEGNPLALLELPAALTDAQRTEPRALPEQLPLTRRLQATFASRVEGLSAPTRHLLLLAALEGSGNLQVVRRAVAGKCHLKHLAPAERARLIDVDDVTGRLAFRHPLMRSAVVALSTSDQRRGAHRALAAAWHDTPEQRAWHLARAVIEPDESIAALLEEVADLSSRRGDGPNAVAGLLRSADLSPDGTERARRLAKAAYVGAILTGYVRDVPKLLNSARHAAPEADSLAEAVAAAVYALNIHGDIRTAHRLLTGAFASQPAPYDTGDSTVAEALSLLLMACVHSGRDGQEWADYDAVAAKCTSVPEALYLLRRTFADPARARPGDWARLDAALAALPGEPDPARIVRIATAAAHGDRLGAVDGQLRRTARGGSAGTNCFPAIQASFLWGSHAWSTGQWIELREVVGYGLALCAELDYPLRAWTGKWTLACLAAVQGDLQTAGALADEIELWAAPRRAQAVRCYAAHIRTLIALSQNDFERAYHHAQVITPAGELAPFAGHAVWTILDQVEAAVRSGRRQQGLDHAAAARKAGLEAVSPRLRMIVLASAALVAEDDQKAARLFQEALSVVAVERWPFDTARVQLYFGELLRRSKAPARARWHLDNAVETFTRLGAAPWTERASKELRACGAPVHVPPRPEGVALTPQQREIAALAAAGLTNKQIAEKLFLSPRTVSSHLYQLFPKLGITSRAALRDALEPIMRG</sequence>